<dbReference type="InterPro" id="IPR002575">
    <property type="entry name" value="Aminoglycoside_PTrfase"/>
</dbReference>
<reference evidence="2 3" key="1">
    <citation type="submission" date="2015-09" db="EMBL/GenBank/DDBJ databases">
        <title>Host preference determinants of Valsa canker pathogens revealed by comparative genomics.</title>
        <authorList>
            <person name="Yin Z."/>
            <person name="Huang L."/>
        </authorList>
    </citation>
    <scope>NUCLEOTIDE SEQUENCE [LARGE SCALE GENOMIC DNA]</scope>
    <source>
        <strain evidence="2 3">YSFL</strain>
    </source>
</reference>
<keyword evidence="3" id="KW-1185">Reference proteome</keyword>
<dbReference type="OrthoDB" id="3250044at2759"/>
<dbReference type="EMBL" id="LJZO01000037">
    <property type="protein sequence ID" value="ROV92497.1"/>
    <property type="molecule type" value="Genomic_DNA"/>
</dbReference>
<organism evidence="2 3">
    <name type="scientific">Cytospora chrysosperma</name>
    <name type="common">Cytospora canker fungus</name>
    <name type="synonym">Sphaeria chrysosperma</name>
    <dbReference type="NCBI Taxonomy" id="252740"/>
    <lineage>
        <taxon>Eukaryota</taxon>
        <taxon>Fungi</taxon>
        <taxon>Dikarya</taxon>
        <taxon>Ascomycota</taxon>
        <taxon>Pezizomycotina</taxon>
        <taxon>Sordariomycetes</taxon>
        <taxon>Sordariomycetidae</taxon>
        <taxon>Diaporthales</taxon>
        <taxon>Cytosporaceae</taxon>
        <taxon>Cytospora</taxon>
    </lineage>
</organism>
<evidence type="ECO:0000313" key="2">
    <source>
        <dbReference type="EMBL" id="ROV92497.1"/>
    </source>
</evidence>
<protein>
    <recommendedName>
        <fullName evidence="1">Aminoglycoside phosphotransferase domain-containing protein</fullName>
    </recommendedName>
</protein>
<accession>A0A423VND2</accession>
<evidence type="ECO:0000259" key="1">
    <source>
        <dbReference type="Pfam" id="PF01636"/>
    </source>
</evidence>
<dbReference type="Proteomes" id="UP000284375">
    <property type="component" value="Unassembled WGS sequence"/>
</dbReference>
<dbReference type="STRING" id="252740.A0A423VND2"/>
<comment type="caution">
    <text evidence="2">The sequence shown here is derived from an EMBL/GenBank/DDBJ whole genome shotgun (WGS) entry which is preliminary data.</text>
</comment>
<evidence type="ECO:0000313" key="3">
    <source>
        <dbReference type="Proteomes" id="UP000284375"/>
    </source>
</evidence>
<feature type="domain" description="Aminoglycoside phosphotransferase" evidence="1">
    <location>
        <begin position="346"/>
        <end position="547"/>
    </location>
</feature>
<dbReference type="SUPFAM" id="SSF56112">
    <property type="entry name" value="Protein kinase-like (PK-like)"/>
    <property type="match status" value="1"/>
</dbReference>
<dbReference type="InterPro" id="IPR051678">
    <property type="entry name" value="AGP_Transferase"/>
</dbReference>
<dbReference type="Pfam" id="PF01636">
    <property type="entry name" value="APH"/>
    <property type="match status" value="1"/>
</dbReference>
<proteinExistence type="predicted"/>
<dbReference type="PANTHER" id="PTHR21310:SF58">
    <property type="entry name" value="AMINOGLYCOSIDE PHOSPHOTRANSFERASE DOMAIN-CONTAINING PROTEIN"/>
    <property type="match status" value="1"/>
</dbReference>
<dbReference type="Gene3D" id="3.90.1200.10">
    <property type="match status" value="1"/>
</dbReference>
<sequence length="575" mass="64803">MDSVYREVNEALSLIESTELSHPSGALLSSFVTEALDPRSAAEFVLARCPRAQHSDDRRANLLSLVADWTYIVESISQHGSPPPAPNPAERQAIIRRDGARCCITGSTGHLWDPLVVEPVLLVPSGWVNQDKPGVSAMLGAFFGPQYCDWWLSYSRDPRDAFVNPYHNHWLVTKSAARAFSRGVISLNRLHPSMVEYEVFHVPIGPEDPIQVDGSYPLLGDHSRTGTPYVDPRFVGTHARLCRSFQFVELSKKFSSHEASSTARSAPAGPRTKKRSITDAVQIWPRISSLTKPFLATLLAAWLLIPARVRVVAYRTLRQAAQCFIEPDCDTVQKLPFGLYLKCARDLDSLRNEVNALHVVRRYTSIPVPKPLDFVTMPAHAADEPACEESYLIMSRIPGVPLSRCHEVLSDNDAAQITTQLQDHVTQLRAIPKIINPSKAICDTLGGACRDSRVRGGNPIGPFVDEAAFSQMLRNSDEPSRRDHNIFFTHADLNPRNILVAEAPRHDGSLGWRVTGILDWEMAGYYPEYWEYTKALYERFRWTRRYQNMIHNVFKHFGDYSKEFDVERRSWEAGI</sequence>
<dbReference type="PANTHER" id="PTHR21310">
    <property type="entry name" value="AMINOGLYCOSIDE PHOSPHOTRANSFERASE-RELATED-RELATED"/>
    <property type="match status" value="1"/>
</dbReference>
<dbReference type="AlphaFoldDB" id="A0A423VND2"/>
<gene>
    <name evidence="2" type="ORF">VSDG_06700</name>
</gene>
<dbReference type="CDD" id="cd05120">
    <property type="entry name" value="APH_ChoK_like"/>
    <property type="match status" value="1"/>
</dbReference>
<dbReference type="InterPro" id="IPR011009">
    <property type="entry name" value="Kinase-like_dom_sf"/>
</dbReference>
<name>A0A423VND2_CYTCH</name>